<evidence type="ECO:0000313" key="3">
    <source>
        <dbReference type="Proteomes" id="UP000320390"/>
    </source>
</evidence>
<dbReference type="RefSeq" id="WP_145198495.1">
    <property type="nucleotide sequence ID" value="NZ_CP036434.1"/>
</dbReference>
<name>A0A518ETR0_9BACT</name>
<dbReference type="AlphaFoldDB" id="A0A518ETR0"/>
<gene>
    <name evidence="2" type="ORF">Poly30_29800</name>
</gene>
<protein>
    <submittedName>
        <fullName evidence="2">Uncharacterized protein</fullName>
    </submittedName>
</protein>
<reference evidence="2 3" key="1">
    <citation type="submission" date="2019-02" db="EMBL/GenBank/DDBJ databases">
        <title>Deep-cultivation of Planctomycetes and their phenomic and genomic characterization uncovers novel biology.</title>
        <authorList>
            <person name="Wiegand S."/>
            <person name="Jogler M."/>
            <person name="Boedeker C."/>
            <person name="Pinto D."/>
            <person name="Vollmers J."/>
            <person name="Rivas-Marin E."/>
            <person name="Kohn T."/>
            <person name="Peeters S.H."/>
            <person name="Heuer A."/>
            <person name="Rast P."/>
            <person name="Oberbeckmann S."/>
            <person name="Bunk B."/>
            <person name="Jeske O."/>
            <person name="Meyerdierks A."/>
            <person name="Storesund J.E."/>
            <person name="Kallscheuer N."/>
            <person name="Luecker S."/>
            <person name="Lage O.M."/>
            <person name="Pohl T."/>
            <person name="Merkel B.J."/>
            <person name="Hornburger P."/>
            <person name="Mueller R.-W."/>
            <person name="Bruemmer F."/>
            <person name="Labrenz M."/>
            <person name="Spormann A.M."/>
            <person name="Op den Camp H."/>
            <person name="Overmann J."/>
            <person name="Amann R."/>
            <person name="Jetten M.S.M."/>
            <person name="Mascher T."/>
            <person name="Medema M.H."/>
            <person name="Devos D.P."/>
            <person name="Kaster A.-K."/>
            <person name="Ovreas L."/>
            <person name="Rohde M."/>
            <person name="Galperin M.Y."/>
            <person name="Jogler C."/>
        </authorList>
    </citation>
    <scope>NUCLEOTIDE SEQUENCE [LARGE SCALE GENOMIC DNA]</scope>
    <source>
        <strain evidence="2 3">Poly30</strain>
    </source>
</reference>
<accession>A0A518ETR0</accession>
<dbReference type="OrthoDB" id="5289647at2"/>
<feature type="compositionally biased region" description="Basic residues" evidence="1">
    <location>
        <begin position="435"/>
        <end position="446"/>
    </location>
</feature>
<dbReference type="EMBL" id="CP036434">
    <property type="protein sequence ID" value="QDV07455.1"/>
    <property type="molecule type" value="Genomic_DNA"/>
</dbReference>
<dbReference type="Proteomes" id="UP000320390">
    <property type="component" value="Chromosome"/>
</dbReference>
<feature type="compositionally biased region" description="Basic residues" evidence="1">
    <location>
        <begin position="408"/>
        <end position="417"/>
    </location>
</feature>
<feature type="region of interest" description="Disordered" evidence="1">
    <location>
        <begin position="402"/>
        <end position="446"/>
    </location>
</feature>
<organism evidence="2 3">
    <name type="scientific">Saltatorellus ferox</name>
    <dbReference type="NCBI Taxonomy" id="2528018"/>
    <lineage>
        <taxon>Bacteria</taxon>
        <taxon>Pseudomonadati</taxon>
        <taxon>Planctomycetota</taxon>
        <taxon>Planctomycetia</taxon>
        <taxon>Planctomycetia incertae sedis</taxon>
        <taxon>Saltatorellus</taxon>
    </lineage>
</organism>
<evidence type="ECO:0000256" key="1">
    <source>
        <dbReference type="SAM" id="MobiDB-lite"/>
    </source>
</evidence>
<keyword evidence="3" id="KW-1185">Reference proteome</keyword>
<sequence>MSEDDDPAFIAEVNAHCVAAPELQRRGAFHGHWAELDDSLSFHAKEPLAILKKRWDEARPIVLHDALPDDVLDAAEEPLATADMGGALRSPTGLNEWLHKREQLIAPEFRIQRPIEERGRSKGANLPDERDLARAFVSWKAPQGRTIKGPTSVSNLWIKSQRLSLHPDDDSVRVRFSFGEEGPDDASRDMARHKLVRELSSRLMPEAAAINADPEILGLLEEWIGATPLLTQGIAYWNAPSGGALFHHDAFDEPLQGRQRGVLYSQVTGSTAWLALSVQDLVLRVREFVEFMEDGTLPAARTALITDHPRGDDVLAVVGDGERLMKELSEPGCGILAPLVNYGPDFTSLCADAGHAFLLGPGDVICLPNHGYASTCMHSVFCASEEPGFALSLAIRATTDGVDPARIGSRRARGRRGPRADTGGPRRGSGPRRSGGSRRGPRSRRS</sequence>
<evidence type="ECO:0000313" key="2">
    <source>
        <dbReference type="EMBL" id="QDV07455.1"/>
    </source>
</evidence>
<proteinExistence type="predicted"/>